<evidence type="ECO:0000313" key="2">
    <source>
        <dbReference type="Proteomes" id="UP000299102"/>
    </source>
</evidence>
<proteinExistence type="predicted"/>
<sequence length="204" mass="23703">MSIYYALAGWSGNRERRDERTKRKREKDKSIIHYSLVYTTVAPASVAQQNPYLLQARRKELRSNKLYRNIVRVDSGHADVLRANRKRRRDQNLSNDACASALGRVREVNEIGRSRIFVIKKSILVDGRRPRFNKNNPYPMAASLDRQLKLFKSMTKAKTRQSRPNYVKLKESYVFLIILVLARRDGPSGVARAWSADRPRSSPW</sequence>
<dbReference type="AlphaFoldDB" id="A0A4C1YZV5"/>
<name>A0A4C1YZV5_EUMVA</name>
<dbReference type="Proteomes" id="UP000299102">
    <property type="component" value="Unassembled WGS sequence"/>
</dbReference>
<comment type="caution">
    <text evidence="1">The sequence shown here is derived from an EMBL/GenBank/DDBJ whole genome shotgun (WGS) entry which is preliminary data.</text>
</comment>
<dbReference type="EMBL" id="BGZK01001438">
    <property type="protein sequence ID" value="GBP79927.1"/>
    <property type="molecule type" value="Genomic_DNA"/>
</dbReference>
<gene>
    <name evidence="1" type="ORF">EVAR_75299_1</name>
</gene>
<accession>A0A4C1YZV5</accession>
<organism evidence="1 2">
    <name type="scientific">Eumeta variegata</name>
    <name type="common">Bagworm moth</name>
    <name type="synonym">Eumeta japonica</name>
    <dbReference type="NCBI Taxonomy" id="151549"/>
    <lineage>
        <taxon>Eukaryota</taxon>
        <taxon>Metazoa</taxon>
        <taxon>Ecdysozoa</taxon>
        <taxon>Arthropoda</taxon>
        <taxon>Hexapoda</taxon>
        <taxon>Insecta</taxon>
        <taxon>Pterygota</taxon>
        <taxon>Neoptera</taxon>
        <taxon>Endopterygota</taxon>
        <taxon>Lepidoptera</taxon>
        <taxon>Glossata</taxon>
        <taxon>Ditrysia</taxon>
        <taxon>Tineoidea</taxon>
        <taxon>Psychidae</taxon>
        <taxon>Oiketicinae</taxon>
        <taxon>Eumeta</taxon>
    </lineage>
</organism>
<protein>
    <submittedName>
        <fullName evidence="1">Uncharacterized protein</fullName>
    </submittedName>
</protein>
<keyword evidence="2" id="KW-1185">Reference proteome</keyword>
<reference evidence="1 2" key="1">
    <citation type="journal article" date="2019" name="Commun. Biol.">
        <title>The bagworm genome reveals a unique fibroin gene that provides high tensile strength.</title>
        <authorList>
            <person name="Kono N."/>
            <person name="Nakamura H."/>
            <person name="Ohtoshi R."/>
            <person name="Tomita M."/>
            <person name="Numata K."/>
            <person name="Arakawa K."/>
        </authorList>
    </citation>
    <scope>NUCLEOTIDE SEQUENCE [LARGE SCALE GENOMIC DNA]</scope>
</reference>
<evidence type="ECO:0000313" key="1">
    <source>
        <dbReference type="EMBL" id="GBP79927.1"/>
    </source>
</evidence>